<evidence type="ECO:0000313" key="3">
    <source>
        <dbReference type="Proteomes" id="UP000006671"/>
    </source>
</evidence>
<dbReference type="InParanoid" id="D2VTM7"/>
<dbReference type="Gene3D" id="1.25.40.10">
    <property type="entry name" value="Tetratricopeptide repeat domain"/>
    <property type="match status" value="1"/>
</dbReference>
<dbReference type="OrthoDB" id="10259802at2759"/>
<accession>D2VTM7</accession>
<reference evidence="2 3" key="1">
    <citation type="journal article" date="2010" name="Cell">
        <title>The genome of Naegleria gruberi illuminates early eukaryotic versatility.</title>
        <authorList>
            <person name="Fritz-Laylin L.K."/>
            <person name="Prochnik S.E."/>
            <person name="Ginger M.L."/>
            <person name="Dacks J.B."/>
            <person name="Carpenter M.L."/>
            <person name="Field M.C."/>
            <person name="Kuo A."/>
            <person name="Paredez A."/>
            <person name="Chapman J."/>
            <person name="Pham J."/>
            <person name="Shu S."/>
            <person name="Neupane R."/>
            <person name="Cipriano M."/>
            <person name="Mancuso J."/>
            <person name="Tu H."/>
            <person name="Salamov A."/>
            <person name="Lindquist E."/>
            <person name="Shapiro H."/>
            <person name="Lucas S."/>
            <person name="Grigoriev I.V."/>
            <person name="Cande W.Z."/>
            <person name="Fulton C."/>
            <person name="Rokhsar D.S."/>
            <person name="Dawson S.C."/>
        </authorList>
    </citation>
    <scope>NUCLEOTIDE SEQUENCE [LARGE SCALE GENOMIC DNA]</scope>
    <source>
        <strain evidence="2 3">NEG-M</strain>
    </source>
</reference>
<dbReference type="InterPro" id="IPR011990">
    <property type="entry name" value="TPR-like_helical_dom_sf"/>
</dbReference>
<organism evidence="3">
    <name type="scientific">Naegleria gruberi</name>
    <name type="common">Amoeba</name>
    <dbReference type="NCBI Taxonomy" id="5762"/>
    <lineage>
        <taxon>Eukaryota</taxon>
        <taxon>Discoba</taxon>
        <taxon>Heterolobosea</taxon>
        <taxon>Tetramitia</taxon>
        <taxon>Eutetramitia</taxon>
        <taxon>Vahlkampfiidae</taxon>
        <taxon>Naegleria</taxon>
    </lineage>
</organism>
<dbReference type="Proteomes" id="UP000006671">
    <property type="component" value="Unassembled WGS sequence"/>
</dbReference>
<gene>
    <name evidence="2" type="ORF">NAEGRDRAFT_81180</name>
</gene>
<dbReference type="OMA" id="FAMMESE"/>
<dbReference type="EMBL" id="GG738896">
    <property type="protein sequence ID" value="EFC39959.1"/>
    <property type="molecule type" value="Genomic_DNA"/>
</dbReference>
<dbReference type="SUPFAM" id="SSF48452">
    <property type="entry name" value="TPR-like"/>
    <property type="match status" value="1"/>
</dbReference>
<evidence type="ECO:0000313" key="2">
    <source>
        <dbReference type="EMBL" id="EFC39959.1"/>
    </source>
</evidence>
<feature type="region of interest" description="Disordered" evidence="1">
    <location>
        <begin position="1"/>
        <end position="39"/>
    </location>
</feature>
<sequence>MINNNNSEEDLSATSINSNEEDFNSTTAETTVSSTTTTTITTEDYNALKKKKETFPPWNPTLLTQLVKESEDDFDVFGGEEKNDQQETSYEPSAYLSKIEKLINSKEKLPVSSENTKRKFEQAFIEVCDRVKERFLQQFVDLEKEYNYLKDELYGYENVADDTKECDCVEMMRYIDYLDQRFGISFNEEDFDVHKCCCGDVMCYWNRANAFYKTACKDTMNSDMRLCLSAVSDITYVLQHLDEQYEDKTFVAVKKIQALEKRALYLCDLVFTLGNNSTTYSVQRFESLVFGDDDELDNTKSISARISGKLIYELARKDIKECFNLYKSHLLRFGGEENYSIVTKGFEKVKQTDCNCVDYLMLPSHMLIETMLSLSGSIFWSYGCFAMMESERAYYFKLAKTCLKISVKIFPNYKNSILYSIYLRDQLKYSARVKLIDYAIEFHERITKPEFEGPEWLSERFYRECLYNRFSSICNNDCHEDGSLITLYNNKALQLKLMGRLNDSAETYQKLLDKYILPEYKKFEDLKKLTRRAKNTEELARIRDYKVLKQQHAFIINNRGFTFISLEKYQEAINDFYNADLLDETQQNYSHNLGFAYSAAEDHLNAVLWYTNCIDRFGNNIQFSDDISDTYRNRAMSLLDLKKYELAILDFKYYIDFIYTRYDSDDMGENIKEQLASSFFYMARCKSEIGLIFSGMNDLLISREINIELDLYDHNEWGEEFNIMCRRFFFTI</sequence>
<evidence type="ECO:0000256" key="1">
    <source>
        <dbReference type="SAM" id="MobiDB-lite"/>
    </source>
</evidence>
<dbReference type="AlphaFoldDB" id="D2VTM7"/>
<dbReference type="GeneID" id="8854371"/>
<dbReference type="InterPro" id="IPR019734">
    <property type="entry name" value="TPR_rpt"/>
</dbReference>
<feature type="compositionally biased region" description="Polar residues" evidence="1">
    <location>
        <begin position="1"/>
        <end position="18"/>
    </location>
</feature>
<proteinExistence type="predicted"/>
<dbReference type="KEGG" id="ngr:NAEGRDRAFT_81180"/>
<dbReference type="VEuPathDB" id="AmoebaDB:NAEGRDRAFT_81180"/>
<feature type="compositionally biased region" description="Low complexity" evidence="1">
    <location>
        <begin position="25"/>
        <end position="39"/>
    </location>
</feature>
<dbReference type="RefSeq" id="XP_002672703.1">
    <property type="nucleotide sequence ID" value="XM_002672657.1"/>
</dbReference>
<dbReference type="SMART" id="SM00028">
    <property type="entry name" value="TPR"/>
    <property type="match status" value="4"/>
</dbReference>
<name>D2VTM7_NAEGR</name>
<protein>
    <submittedName>
        <fullName evidence="2">Uncharacterized protein</fullName>
    </submittedName>
</protein>
<keyword evidence="3" id="KW-1185">Reference proteome</keyword>